<feature type="domain" description="Peptidase S9A N-terminal" evidence="8">
    <location>
        <begin position="55"/>
        <end position="460"/>
    </location>
</feature>
<dbReference type="PANTHER" id="PTHR11757:SF19">
    <property type="entry name" value="PROLYL ENDOPEPTIDASE-LIKE"/>
    <property type="match status" value="1"/>
</dbReference>
<comment type="similarity">
    <text evidence="1 6">Belongs to the peptidase S9A family.</text>
</comment>
<dbReference type="Proteomes" id="UP000009168">
    <property type="component" value="Unassembled WGS sequence"/>
</dbReference>
<dbReference type="RefSeq" id="XP_001023697.2">
    <property type="nucleotide sequence ID" value="XM_001023697.2"/>
</dbReference>
<dbReference type="eggNOG" id="KOG2237">
    <property type="taxonomic scope" value="Eukaryota"/>
</dbReference>
<organism evidence="9 10">
    <name type="scientific">Tetrahymena thermophila (strain SB210)</name>
    <dbReference type="NCBI Taxonomy" id="312017"/>
    <lineage>
        <taxon>Eukaryota</taxon>
        <taxon>Sar</taxon>
        <taxon>Alveolata</taxon>
        <taxon>Ciliophora</taxon>
        <taxon>Intramacronucleata</taxon>
        <taxon>Oligohymenophorea</taxon>
        <taxon>Hymenostomatida</taxon>
        <taxon>Tetrahymenina</taxon>
        <taxon>Tetrahymenidae</taxon>
        <taxon>Tetrahymena</taxon>
    </lineage>
</organism>
<comment type="function">
    <text evidence="5">Serine peptidase whose precise substrate specificity remains unclear. Does not cleave peptides after a arginine or lysine residue. Regulates trans-Golgi network morphology and sorting by regulating the membrane binding of the AP-1 complex. May play a role in the regulation of synaptic vesicle exocytosis.</text>
</comment>
<dbReference type="Pfam" id="PF00326">
    <property type="entry name" value="Peptidase_S9"/>
    <property type="match status" value="1"/>
</dbReference>
<evidence type="ECO:0000256" key="4">
    <source>
        <dbReference type="ARBA" id="ARBA00022825"/>
    </source>
</evidence>
<dbReference type="OrthoDB" id="248387at2759"/>
<evidence type="ECO:0000259" key="7">
    <source>
        <dbReference type="Pfam" id="PF00326"/>
    </source>
</evidence>
<dbReference type="SUPFAM" id="SSF53474">
    <property type="entry name" value="alpha/beta-Hydrolases"/>
    <property type="match status" value="1"/>
</dbReference>
<evidence type="ECO:0000256" key="5">
    <source>
        <dbReference type="ARBA" id="ARBA00045448"/>
    </source>
</evidence>
<evidence type="ECO:0000256" key="2">
    <source>
        <dbReference type="ARBA" id="ARBA00022670"/>
    </source>
</evidence>
<evidence type="ECO:0000313" key="10">
    <source>
        <dbReference type="Proteomes" id="UP000009168"/>
    </source>
</evidence>
<keyword evidence="4 6" id="KW-0720">Serine protease</keyword>
<dbReference type="eggNOG" id="KOG0054">
    <property type="taxonomic scope" value="Eukaryota"/>
</dbReference>
<dbReference type="EC" id="3.4.21.-" evidence="6"/>
<evidence type="ECO:0000256" key="1">
    <source>
        <dbReference type="ARBA" id="ARBA00005228"/>
    </source>
</evidence>
<dbReference type="HOGENOM" id="CLU_236500_0_0_1"/>
<accession>Q246D1</accession>
<dbReference type="Gene3D" id="3.40.50.1820">
    <property type="entry name" value="alpha/beta hydrolase"/>
    <property type="match status" value="1"/>
</dbReference>
<dbReference type="KEGG" id="tet:TTHERM_00243670"/>
<dbReference type="ESTHER" id="tetts-q246d1">
    <property type="family name" value="S9N_PREPL_Peptidase_S9"/>
</dbReference>
<evidence type="ECO:0000259" key="8">
    <source>
        <dbReference type="Pfam" id="PF02897"/>
    </source>
</evidence>
<dbReference type="InterPro" id="IPR051543">
    <property type="entry name" value="Serine_Peptidase_S9A"/>
</dbReference>
<dbReference type="InterPro" id="IPR023302">
    <property type="entry name" value="Pept_S9A_N"/>
</dbReference>
<dbReference type="InterPro" id="IPR002470">
    <property type="entry name" value="Peptidase_S9A"/>
</dbReference>
<reference evidence="10" key="1">
    <citation type="journal article" date="2006" name="PLoS Biol.">
        <title>Macronuclear genome sequence of the ciliate Tetrahymena thermophila, a model eukaryote.</title>
        <authorList>
            <person name="Eisen J.A."/>
            <person name="Coyne R.S."/>
            <person name="Wu M."/>
            <person name="Wu D."/>
            <person name="Thiagarajan M."/>
            <person name="Wortman J.R."/>
            <person name="Badger J.H."/>
            <person name="Ren Q."/>
            <person name="Amedeo P."/>
            <person name="Jones K.M."/>
            <person name="Tallon L.J."/>
            <person name="Delcher A.L."/>
            <person name="Salzberg S.L."/>
            <person name="Silva J.C."/>
            <person name="Haas B.J."/>
            <person name="Majoros W.H."/>
            <person name="Farzad M."/>
            <person name="Carlton J.M."/>
            <person name="Smith R.K. Jr."/>
            <person name="Garg J."/>
            <person name="Pearlman R.E."/>
            <person name="Karrer K.M."/>
            <person name="Sun L."/>
            <person name="Manning G."/>
            <person name="Elde N.C."/>
            <person name="Turkewitz A.P."/>
            <person name="Asai D.J."/>
            <person name="Wilkes D.E."/>
            <person name="Wang Y."/>
            <person name="Cai H."/>
            <person name="Collins K."/>
            <person name="Stewart B.A."/>
            <person name="Lee S.R."/>
            <person name="Wilamowska K."/>
            <person name="Weinberg Z."/>
            <person name="Ruzzo W.L."/>
            <person name="Wloga D."/>
            <person name="Gaertig J."/>
            <person name="Frankel J."/>
            <person name="Tsao C.-C."/>
            <person name="Gorovsky M.A."/>
            <person name="Keeling P.J."/>
            <person name="Waller R.F."/>
            <person name="Patron N.J."/>
            <person name="Cherry J.M."/>
            <person name="Stover N.A."/>
            <person name="Krieger C.J."/>
            <person name="del Toro C."/>
            <person name="Ryder H.F."/>
            <person name="Williamson S.C."/>
            <person name="Barbeau R.A."/>
            <person name="Hamilton E.P."/>
            <person name="Orias E."/>
        </authorList>
    </citation>
    <scope>NUCLEOTIDE SEQUENCE [LARGE SCALE GENOMIC DNA]</scope>
    <source>
        <strain evidence="10">SB210</strain>
    </source>
</reference>
<dbReference type="Pfam" id="PF02897">
    <property type="entry name" value="Peptidase_S9_N"/>
    <property type="match status" value="1"/>
</dbReference>
<dbReference type="PRINTS" id="PR00862">
    <property type="entry name" value="PROLIGOPTASE"/>
</dbReference>
<dbReference type="InterPro" id="IPR001375">
    <property type="entry name" value="Peptidase_S9_cat"/>
</dbReference>
<evidence type="ECO:0000256" key="6">
    <source>
        <dbReference type="RuleBase" id="RU368024"/>
    </source>
</evidence>
<dbReference type="AlphaFoldDB" id="Q246D1"/>
<gene>
    <name evidence="9" type="ORF">TTHERM_00243670</name>
</gene>
<keyword evidence="2 6" id="KW-0645">Protease</keyword>
<dbReference type="GO" id="GO:0006508">
    <property type="term" value="P:proteolysis"/>
    <property type="evidence" value="ECO:0007669"/>
    <property type="project" value="UniProtKB-KW"/>
</dbReference>
<feature type="domain" description="Peptidase S9 prolyl oligopeptidase catalytic" evidence="7">
    <location>
        <begin position="529"/>
        <end position="744"/>
    </location>
</feature>
<protein>
    <recommendedName>
        <fullName evidence="6">Prolyl endopeptidase</fullName>
        <ecNumber evidence="6">3.4.21.-</ecNumber>
    </recommendedName>
</protein>
<dbReference type="GO" id="GO:0004252">
    <property type="term" value="F:serine-type endopeptidase activity"/>
    <property type="evidence" value="ECO:0007669"/>
    <property type="project" value="UniProtKB-UniRule"/>
</dbReference>
<dbReference type="EMBL" id="GG662474">
    <property type="protein sequence ID" value="EAS03452.2"/>
    <property type="molecule type" value="Genomic_DNA"/>
</dbReference>
<dbReference type="Gene3D" id="2.130.10.120">
    <property type="entry name" value="Prolyl oligopeptidase, N-terminal domain"/>
    <property type="match status" value="1"/>
</dbReference>
<dbReference type="InterPro" id="IPR029058">
    <property type="entry name" value="AB_hydrolase_fold"/>
</dbReference>
<dbReference type="SUPFAM" id="SSF50993">
    <property type="entry name" value="Peptidase/esterase 'gauge' domain"/>
    <property type="match status" value="1"/>
</dbReference>
<dbReference type="PANTHER" id="PTHR11757">
    <property type="entry name" value="PROTEASE FAMILY S9A OLIGOPEPTIDASE"/>
    <property type="match status" value="1"/>
</dbReference>
<keyword evidence="3 6" id="KW-0378">Hydrolase</keyword>
<sequence length="758" mass="88545">MQKLPSKLIAQAFLKKYLLKDQVHQNALCIKNMVYKMSFAFSYENHGRKMYSDSMTRHFNRFRYDEYQSLKDSQFKLALQSKHEKKNFQNVLKQFEKDEFQKFFEKSSKRQDRRSSELPERYDNYEYYTQFARMGEFNDYLIVMRRELGDKSKQIEEKVIDLLEIGVVRRSHQNTAHLTKMSFSDCHRYIAVGVDLKNDEHQTFFIKDVKSNVFLNDRLEDVFNVKFSKCGNYLYYVKQDDRLWSNAIYKHKIGSEMSKDELIYQEKDESFYLELMQSKDKKYLFIDCRSKANSEIHALDRETGEIKCLVKRSDNCKAFLNHVNDKFFALVNKDLKTKENCYDFKVITMSQASPSSKGYNIQDFYIPEEGEVIREIDIFEDCLVLYIYKEGSVYMRVVDLNNPQSNYKISLGDEYLAGTSISPGLNENLKTETFRFHVDTPFVYNQVFDFDFKKKKSILLQDFELDGPQFKKNNYISEIVYANSKDGVTIPITILRAKKFQKNRQNKLLLHGYGSYGVNLDIGFSINYLSALEEGWTLAFAHVRGGGERGQKWHQDAILDKKPNSFYDFISCAEYLVAEGYTHPSLMCAYGASAGGVLVGAVMNMRPELFKACILNYPFLDVLTSLLDKNQALSASDYDDFGNPLEYQYYYDLISSYSPYENIQLDAEYPAVYITCGSNDYRAPLWNVLKYVNRFRDRVQTPTRTKEFCPKNIVVNVLDSGHSGEQGVIHGIKEKALYLAFLEYVVTKCNNDIKVEEI</sequence>
<dbReference type="GeneID" id="7824071"/>
<name>Q246D1_TETTS</name>
<dbReference type="InParanoid" id="Q246D1"/>
<keyword evidence="10" id="KW-1185">Reference proteome</keyword>
<proteinExistence type="inferred from homology"/>
<evidence type="ECO:0000256" key="3">
    <source>
        <dbReference type="ARBA" id="ARBA00022801"/>
    </source>
</evidence>
<evidence type="ECO:0000313" key="9">
    <source>
        <dbReference type="EMBL" id="EAS03452.2"/>
    </source>
</evidence>